<protein>
    <recommendedName>
        <fullName evidence="1">RNase H type-1 domain-containing protein</fullName>
    </recommendedName>
</protein>
<dbReference type="Pfam" id="PF13456">
    <property type="entry name" value="RVT_3"/>
    <property type="match status" value="1"/>
</dbReference>
<sequence length="331" mass="37036">MITLRETLFPNRELGRCICFHTVDQWTGAVSLYSIPFDFFGDGGDDDVNSSNPDVEGLAPFYKSFDLPTWSTLSSFGKLEPDEPRFFCPLVPLDDNHLCFLWERQLGYFGTELPLVHCNKIRVSFYEDAQGESTFDAVVVASRSHVLLGRDEIISGAHKVSDVIRPGMQGWDVNKLREVISEEEVNAIVKIALPSNPRRDRLIWHFNSQEVLEHNDVPPSANPAWRKPIPGSLKINCDVAIPLGSEKGTAAMVVRNEVGELVDGSTATFPVSSVLQGELEAIRRACYMVEGLKVSPVMIESDSRRAIELSVSELVPPWEVFEVVMDIRKMI</sequence>
<organism evidence="2 3">
    <name type="scientific">Rhododendron williamsianum</name>
    <dbReference type="NCBI Taxonomy" id="262921"/>
    <lineage>
        <taxon>Eukaryota</taxon>
        <taxon>Viridiplantae</taxon>
        <taxon>Streptophyta</taxon>
        <taxon>Embryophyta</taxon>
        <taxon>Tracheophyta</taxon>
        <taxon>Spermatophyta</taxon>
        <taxon>Magnoliopsida</taxon>
        <taxon>eudicotyledons</taxon>
        <taxon>Gunneridae</taxon>
        <taxon>Pentapetalae</taxon>
        <taxon>asterids</taxon>
        <taxon>Ericales</taxon>
        <taxon>Ericaceae</taxon>
        <taxon>Ericoideae</taxon>
        <taxon>Rhodoreae</taxon>
        <taxon>Rhododendron</taxon>
    </lineage>
</organism>
<evidence type="ECO:0000259" key="1">
    <source>
        <dbReference type="Pfam" id="PF13456"/>
    </source>
</evidence>
<dbReference type="Gene3D" id="3.30.420.10">
    <property type="entry name" value="Ribonuclease H-like superfamily/Ribonuclease H"/>
    <property type="match status" value="1"/>
</dbReference>
<reference evidence="2 3" key="1">
    <citation type="journal article" date="2019" name="Genome Biol. Evol.">
        <title>The Rhododendron genome and chromosomal organization provide insight into shared whole-genome duplications across the heath family (Ericaceae).</title>
        <authorList>
            <person name="Soza V.L."/>
            <person name="Lindsley D."/>
            <person name="Waalkes A."/>
            <person name="Ramage E."/>
            <person name="Patwardhan R.P."/>
            <person name="Burton J.N."/>
            <person name="Adey A."/>
            <person name="Kumar A."/>
            <person name="Qiu R."/>
            <person name="Shendure J."/>
            <person name="Hall B."/>
        </authorList>
    </citation>
    <scope>NUCLEOTIDE SEQUENCE [LARGE SCALE GENOMIC DNA]</scope>
    <source>
        <strain evidence="2">RSF 1966-606</strain>
    </source>
</reference>
<dbReference type="InterPro" id="IPR002156">
    <property type="entry name" value="RNaseH_domain"/>
</dbReference>
<proteinExistence type="predicted"/>
<accession>A0A6A4MCH6</accession>
<dbReference type="PANTHER" id="PTHR47723">
    <property type="entry name" value="OS05G0353850 PROTEIN"/>
    <property type="match status" value="1"/>
</dbReference>
<comment type="caution">
    <text evidence="2">The sequence shown here is derived from an EMBL/GenBank/DDBJ whole genome shotgun (WGS) entry which is preliminary data.</text>
</comment>
<dbReference type="GO" id="GO:0003676">
    <property type="term" value="F:nucleic acid binding"/>
    <property type="evidence" value="ECO:0007669"/>
    <property type="project" value="InterPro"/>
</dbReference>
<dbReference type="InterPro" id="IPR036397">
    <property type="entry name" value="RNaseH_sf"/>
</dbReference>
<keyword evidence="3" id="KW-1185">Reference proteome</keyword>
<gene>
    <name evidence="2" type="ORF">C3L33_02247</name>
</gene>
<dbReference type="EMBL" id="QEFC01000224">
    <property type="protein sequence ID" value="KAE9465841.1"/>
    <property type="molecule type" value="Genomic_DNA"/>
</dbReference>
<name>A0A6A4MCH6_9ERIC</name>
<dbReference type="GO" id="GO:0004523">
    <property type="term" value="F:RNA-DNA hybrid ribonuclease activity"/>
    <property type="evidence" value="ECO:0007669"/>
    <property type="project" value="InterPro"/>
</dbReference>
<feature type="domain" description="RNase H type-1" evidence="1">
    <location>
        <begin position="236"/>
        <end position="311"/>
    </location>
</feature>
<dbReference type="Proteomes" id="UP000428333">
    <property type="component" value="Linkage Group LG02"/>
</dbReference>
<feature type="non-terminal residue" evidence="2">
    <location>
        <position position="1"/>
    </location>
</feature>
<evidence type="ECO:0000313" key="3">
    <source>
        <dbReference type="Proteomes" id="UP000428333"/>
    </source>
</evidence>
<dbReference type="AlphaFoldDB" id="A0A6A4MCH6"/>
<evidence type="ECO:0000313" key="2">
    <source>
        <dbReference type="EMBL" id="KAE9465841.1"/>
    </source>
</evidence>
<dbReference type="OrthoDB" id="998819at2759"/>
<dbReference type="InterPro" id="IPR053151">
    <property type="entry name" value="RNase_H-like"/>
</dbReference>
<dbReference type="PANTHER" id="PTHR47723:SF19">
    <property type="entry name" value="POLYNUCLEOTIDYL TRANSFERASE, RIBONUCLEASE H-LIKE SUPERFAMILY PROTEIN"/>
    <property type="match status" value="1"/>
</dbReference>